<dbReference type="AlphaFoldDB" id="A0A8E0VGT7"/>
<protein>
    <submittedName>
        <fullName evidence="2">Uncharacterized protein</fullName>
    </submittedName>
</protein>
<evidence type="ECO:0000313" key="3">
    <source>
        <dbReference type="Proteomes" id="UP000728185"/>
    </source>
</evidence>
<name>A0A8E0VGT7_9TREM</name>
<dbReference type="OrthoDB" id="42561at2759"/>
<dbReference type="Proteomes" id="UP000728185">
    <property type="component" value="Unassembled WGS sequence"/>
</dbReference>
<keyword evidence="3" id="KW-1185">Reference proteome</keyword>
<feature type="compositionally biased region" description="Basic and acidic residues" evidence="1">
    <location>
        <begin position="153"/>
        <end position="162"/>
    </location>
</feature>
<sequence>TSVFGLPSADVLLSRHQPQAVFGLLSPHRRFARSRPDRLPPISEFGFDADQLPGGIQALLRWWRRLRPFKTELVDLRRRFQRNKEGFDPCYPHLTRYFVRFPFLTDIEFNAWRVTADSDLGEGYSWGEFVRSPRCAPGCSWTSESASQTPPCESRESGDVKTHPFSYTYPAT</sequence>
<feature type="compositionally biased region" description="Polar residues" evidence="1">
    <location>
        <begin position="142"/>
        <end position="151"/>
    </location>
</feature>
<gene>
    <name evidence="2" type="ORF">FBUS_09212</name>
</gene>
<feature type="non-terminal residue" evidence="2">
    <location>
        <position position="1"/>
    </location>
</feature>
<accession>A0A8E0VGT7</accession>
<feature type="region of interest" description="Disordered" evidence="1">
    <location>
        <begin position="142"/>
        <end position="172"/>
    </location>
</feature>
<organism evidence="2 3">
    <name type="scientific">Fasciolopsis buskii</name>
    <dbReference type="NCBI Taxonomy" id="27845"/>
    <lineage>
        <taxon>Eukaryota</taxon>
        <taxon>Metazoa</taxon>
        <taxon>Spiralia</taxon>
        <taxon>Lophotrochozoa</taxon>
        <taxon>Platyhelminthes</taxon>
        <taxon>Trematoda</taxon>
        <taxon>Digenea</taxon>
        <taxon>Plagiorchiida</taxon>
        <taxon>Echinostomata</taxon>
        <taxon>Echinostomatoidea</taxon>
        <taxon>Fasciolidae</taxon>
        <taxon>Fasciolopsis</taxon>
    </lineage>
</organism>
<evidence type="ECO:0000313" key="2">
    <source>
        <dbReference type="EMBL" id="KAA0188708.1"/>
    </source>
</evidence>
<reference evidence="2" key="1">
    <citation type="submission" date="2019-05" db="EMBL/GenBank/DDBJ databases">
        <title>Annotation for the trematode Fasciolopsis buski.</title>
        <authorList>
            <person name="Choi Y.-J."/>
        </authorList>
    </citation>
    <scope>NUCLEOTIDE SEQUENCE</scope>
    <source>
        <strain evidence="2">HT</strain>
        <tissue evidence="2">Whole worm</tissue>
    </source>
</reference>
<dbReference type="EMBL" id="LUCM01008253">
    <property type="protein sequence ID" value="KAA0188708.1"/>
    <property type="molecule type" value="Genomic_DNA"/>
</dbReference>
<evidence type="ECO:0000256" key="1">
    <source>
        <dbReference type="SAM" id="MobiDB-lite"/>
    </source>
</evidence>
<comment type="caution">
    <text evidence="2">The sequence shown here is derived from an EMBL/GenBank/DDBJ whole genome shotgun (WGS) entry which is preliminary data.</text>
</comment>
<proteinExistence type="predicted"/>